<comment type="function">
    <text evidence="6">Component of the Mediator complex, a coactivator involved in the regulated transcription of nearly all RNA polymerase II-dependent genes. Mediator functions as a bridge to convey information from gene-specific regulatory proteins to the basal RNA polymerase II transcription machinery. Mediator is recruited to promoters by direct interactions with regulatory proteins and serves as a scaffold for the assembly of a functional preinitiation complex with RNA polymerase II and the general transcription factors.</text>
</comment>
<proteinExistence type="inferred from homology"/>
<keyword evidence="9" id="KW-1185">Reference proteome</keyword>
<evidence type="ECO:0000256" key="6">
    <source>
        <dbReference type="RuleBase" id="RU364140"/>
    </source>
</evidence>
<dbReference type="GO" id="GO:0003712">
    <property type="term" value="F:transcription coregulator activity"/>
    <property type="evidence" value="ECO:0007669"/>
    <property type="project" value="InterPro"/>
</dbReference>
<dbReference type="Pfam" id="PF10156">
    <property type="entry name" value="Med17"/>
    <property type="match status" value="1"/>
</dbReference>
<dbReference type="InterPro" id="IPR019313">
    <property type="entry name" value="Mediator_Med17"/>
</dbReference>
<feature type="region of interest" description="Disordered" evidence="7">
    <location>
        <begin position="355"/>
        <end position="379"/>
    </location>
</feature>
<evidence type="ECO:0000313" key="8">
    <source>
        <dbReference type="EMBL" id="KAK9101963.1"/>
    </source>
</evidence>
<gene>
    <name evidence="6" type="primary">MED17</name>
    <name evidence="8" type="ORF">Sjap_019217</name>
</gene>
<evidence type="ECO:0000256" key="1">
    <source>
        <dbReference type="ARBA" id="ARBA00004123"/>
    </source>
</evidence>
<keyword evidence="6" id="KW-0010">Activator</keyword>
<dbReference type="Proteomes" id="UP001417504">
    <property type="component" value="Unassembled WGS sequence"/>
</dbReference>
<dbReference type="GO" id="GO:0016592">
    <property type="term" value="C:mediator complex"/>
    <property type="evidence" value="ECO:0007669"/>
    <property type="project" value="InterPro"/>
</dbReference>
<evidence type="ECO:0000256" key="2">
    <source>
        <dbReference type="ARBA" id="ARBA00005635"/>
    </source>
</evidence>
<dbReference type="AlphaFoldDB" id="A0AAP0F5K1"/>
<dbReference type="PANTHER" id="PTHR13114">
    <property type="entry name" value="MEDIATOR OF RNA POLYMERASE II TRANSCRIPTION SUBUNIT 17"/>
    <property type="match status" value="1"/>
</dbReference>
<dbReference type="GO" id="GO:0006357">
    <property type="term" value="P:regulation of transcription by RNA polymerase II"/>
    <property type="evidence" value="ECO:0007669"/>
    <property type="project" value="InterPro"/>
</dbReference>
<organism evidence="8 9">
    <name type="scientific">Stephania japonica</name>
    <dbReference type="NCBI Taxonomy" id="461633"/>
    <lineage>
        <taxon>Eukaryota</taxon>
        <taxon>Viridiplantae</taxon>
        <taxon>Streptophyta</taxon>
        <taxon>Embryophyta</taxon>
        <taxon>Tracheophyta</taxon>
        <taxon>Spermatophyta</taxon>
        <taxon>Magnoliopsida</taxon>
        <taxon>Ranunculales</taxon>
        <taxon>Menispermaceae</taxon>
        <taxon>Menispermoideae</taxon>
        <taxon>Cissampelideae</taxon>
        <taxon>Stephania</taxon>
    </lineage>
</organism>
<dbReference type="EMBL" id="JBBNAE010000008">
    <property type="protein sequence ID" value="KAK9101963.1"/>
    <property type="molecule type" value="Genomic_DNA"/>
</dbReference>
<dbReference type="PANTHER" id="PTHR13114:SF7">
    <property type="entry name" value="MEDIATOR OF RNA POLYMERASE II TRANSCRIPTION SUBUNIT 17"/>
    <property type="match status" value="1"/>
</dbReference>
<evidence type="ECO:0000313" key="9">
    <source>
        <dbReference type="Proteomes" id="UP001417504"/>
    </source>
</evidence>
<keyword evidence="4 6" id="KW-0804">Transcription</keyword>
<reference evidence="8 9" key="1">
    <citation type="submission" date="2024-01" db="EMBL/GenBank/DDBJ databases">
        <title>Genome assemblies of Stephania.</title>
        <authorList>
            <person name="Yang L."/>
        </authorList>
    </citation>
    <scope>NUCLEOTIDE SEQUENCE [LARGE SCALE GENOMIC DNA]</scope>
    <source>
        <strain evidence="8">QJT</strain>
        <tissue evidence="8">Leaf</tissue>
    </source>
</reference>
<evidence type="ECO:0000256" key="7">
    <source>
        <dbReference type="SAM" id="MobiDB-lite"/>
    </source>
</evidence>
<protein>
    <recommendedName>
        <fullName evidence="6">Mediator of RNA polymerase II transcription subunit 17</fullName>
    </recommendedName>
    <alternativeName>
        <fullName evidence="6">Mediator complex subunit 17</fullName>
    </alternativeName>
</protein>
<keyword evidence="5 6" id="KW-0539">Nucleus</keyword>
<accession>A0AAP0F5K1</accession>
<comment type="subcellular location">
    <subcellularLocation>
        <location evidence="1 6">Nucleus</location>
    </subcellularLocation>
</comment>
<sequence>MYEKIERSAMDANISLDKLPIKRLDAIEENGVERFPPDVGHDQKWLDLIRRIDFGWAVEKDAEKKSKKQKTTAKETKTATQAWPWKSVVENLHSAHQELSVIIDLINTVEANDAVAVAGMTRPKPLPNEVLSDLSVSAATKLQCFRQLGKYFKQSAKALEQQVAREARFYGALIRLQRNWKIKRPRLPVSSSSNEGFIIDLFDNSLSDAAALYRPPSLSGVLIEHNSAGVLAVNLPPNSCRSIHFGFRSGLSFQKFVKFIKTKANGSSEHPLGEANKESVRDDDVDVHVKEAHSTLRKVHRAIFDEQVFDLVNREAFNSSPGVNVTGLEENNLRLDIGQGASMFLSLVPFGQDSDQNGEFADNENSETDNVHSDTVDSARVPEEKADIMKELPGPSPVCFEIYLQQIFHENLFMKLQDRRASANRTQQTSGYGVELLRHFCKTLAHRIFSSKVLAQLESLASKLPYIHLLSNPTWHSCTSSWTLSIKVPQSILHAGDGLRLSDSKKGKSGTRLQFQTKVVVTDDRINIEGEGAPNVVGLFRGGSEEICHLNSYDCDLSNLSMILLQQVASQVVRWLYEEALRVGMKVSQDFLCLSLELEQGDRLCLAARVNPKDTKGCISWWLLMADSLMEEGKAYANFSHGKSENMKFLGYLSLETLYSTLMDLVSLCNGGGYS</sequence>
<comment type="similarity">
    <text evidence="2 6">Belongs to the Mediator complex subunit 17 family.</text>
</comment>
<comment type="subunit">
    <text evidence="6">Component of the Mediator complex.</text>
</comment>
<dbReference type="GO" id="GO:0070847">
    <property type="term" value="C:core mediator complex"/>
    <property type="evidence" value="ECO:0007669"/>
    <property type="project" value="TreeGrafter"/>
</dbReference>
<keyword evidence="3 6" id="KW-0805">Transcription regulation</keyword>
<feature type="compositionally biased region" description="Basic and acidic residues" evidence="7">
    <location>
        <begin position="369"/>
        <end position="379"/>
    </location>
</feature>
<comment type="caution">
    <text evidence="8">The sequence shown here is derived from an EMBL/GenBank/DDBJ whole genome shotgun (WGS) entry which is preliminary data.</text>
</comment>
<evidence type="ECO:0000256" key="5">
    <source>
        <dbReference type="ARBA" id="ARBA00023242"/>
    </source>
</evidence>
<name>A0AAP0F5K1_9MAGN</name>
<evidence type="ECO:0000256" key="3">
    <source>
        <dbReference type="ARBA" id="ARBA00023015"/>
    </source>
</evidence>
<evidence type="ECO:0000256" key="4">
    <source>
        <dbReference type="ARBA" id="ARBA00023163"/>
    </source>
</evidence>